<reference evidence="4 5" key="1">
    <citation type="submission" date="2019-10" db="EMBL/GenBank/DDBJ databases">
        <title>The Genome Sequence of Clostridium tarantellae Isolated from Fish Brain.</title>
        <authorList>
            <person name="Bano L."/>
            <person name="Kiel M."/>
            <person name="Sales G."/>
            <person name="Doxey A.C."/>
            <person name="Mansfield M.J."/>
            <person name="Schiavone M."/>
            <person name="Rossetto O."/>
            <person name="Pirazzini M."/>
            <person name="Dobrindt U."/>
            <person name="Montecucco C."/>
        </authorList>
    </citation>
    <scope>NUCLEOTIDE SEQUENCE [LARGE SCALE GENOMIC DNA]</scope>
    <source>
        <strain evidence="4 5">DSM 3997</strain>
    </source>
</reference>
<dbReference type="InterPro" id="IPR005519">
    <property type="entry name" value="Acid_phosphat_B-like"/>
</dbReference>
<dbReference type="Proteomes" id="UP000430345">
    <property type="component" value="Unassembled WGS sequence"/>
</dbReference>
<gene>
    <name evidence="4" type="ORF">GBZ86_12960</name>
</gene>
<keyword evidence="5" id="KW-1185">Reference proteome</keyword>
<evidence type="ECO:0000259" key="3">
    <source>
        <dbReference type="PROSITE" id="PS50137"/>
    </source>
</evidence>
<sequence length="279" mass="31435">MKNKFISYLLVGVLTFGAGIGTGYAVDNAKNNSDKNALNELTNGNVLATVWQQESGEAKALRYQAYNSAMNYIDEISARPSDKPYAVTLDLDETVVDNIPHAGYVIKNNELFSNDNFNKWCNMSAAKEIDGAKKFTDYAKQHGVEVFYVSNRSTDLLPGTIENMKKLNLVNADEEHVLLKADPKGPKQKDDRWNKIKEKYNLAMYCGDNLGDFPSGYDYKSNTERRQIVDENCADFGTKFIVLPNATYGDFEGAVYGYDYKKSPEQKLNDRLNIIKSFE</sequence>
<accession>A0A6I1MR48</accession>
<dbReference type="InterPro" id="IPR014720">
    <property type="entry name" value="dsRBD_dom"/>
</dbReference>
<evidence type="ECO:0000256" key="2">
    <source>
        <dbReference type="PROSITE-ProRule" id="PRU00266"/>
    </source>
</evidence>
<dbReference type="RefSeq" id="WP_152891288.1">
    <property type="nucleotide sequence ID" value="NZ_WHJC01000268.1"/>
</dbReference>
<keyword evidence="4" id="KW-0449">Lipoprotein</keyword>
<keyword evidence="1" id="KW-0732">Signal</keyword>
<evidence type="ECO:0000256" key="1">
    <source>
        <dbReference type="ARBA" id="ARBA00022729"/>
    </source>
</evidence>
<dbReference type="SUPFAM" id="SSF56784">
    <property type="entry name" value="HAD-like"/>
    <property type="match status" value="1"/>
</dbReference>
<dbReference type="EMBL" id="WHJC01000268">
    <property type="protein sequence ID" value="MPQ44647.1"/>
    <property type="molecule type" value="Genomic_DNA"/>
</dbReference>
<dbReference type="GO" id="GO:0009279">
    <property type="term" value="C:cell outer membrane"/>
    <property type="evidence" value="ECO:0007669"/>
    <property type="project" value="InterPro"/>
</dbReference>
<comment type="caution">
    <text evidence="4">The sequence shown here is derived from an EMBL/GenBank/DDBJ whole genome shotgun (WGS) entry which is preliminary data.</text>
</comment>
<dbReference type="GO" id="GO:0003723">
    <property type="term" value="F:RNA binding"/>
    <property type="evidence" value="ECO:0007669"/>
    <property type="project" value="UniProtKB-UniRule"/>
</dbReference>
<dbReference type="SFLD" id="SFLDS00003">
    <property type="entry name" value="Haloacid_Dehalogenase"/>
    <property type="match status" value="1"/>
</dbReference>
<dbReference type="SFLD" id="SFLDG01125">
    <property type="entry name" value="C1.1:_Acid_Phosphatase_Like"/>
    <property type="match status" value="1"/>
</dbReference>
<dbReference type="NCBIfam" id="TIGR01533">
    <property type="entry name" value="lipo_e_P4"/>
    <property type="match status" value="1"/>
</dbReference>
<dbReference type="PANTHER" id="PTHR31284:SF10">
    <property type="entry name" value="ACID PHOSPHATASE-LIKE PROTEIN"/>
    <property type="match status" value="1"/>
</dbReference>
<evidence type="ECO:0000313" key="4">
    <source>
        <dbReference type="EMBL" id="MPQ44647.1"/>
    </source>
</evidence>
<organism evidence="4 5">
    <name type="scientific">Clostridium tarantellae</name>
    <dbReference type="NCBI Taxonomy" id="39493"/>
    <lineage>
        <taxon>Bacteria</taxon>
        <taxon>Bacillati</taxon>
        <taxon>Bacillota</taxon>
        <taxon>Clostridia</taxon>
        <taxon>Eubacteriales</taxon>
        <taxon>Clostridiaceae</taxon>
        <taxon>Clostridium</taxon>
    </lineage>
</organism>
<name>A0A6I1MR48_9CLOT</name>
<evidence type="ECO:0000313" key="5">
    <source>
        <dbReference type="Proteomes" id="UP000430345"/>
    </source>
</evidence>
<dbReference type="InterPro" id="IPR036412">
    <property type="entry name" value="HAD-like_sf"/>
</dbReference>
<protein>
    <submittedName>
        <fullName evidence="4">5'-nucleotidase, lipoprotein e(P4) family</fullName>
    </submittedName>
</protein>
<proteinExistence type="predicted"/>
<dbReference type="AlphaFoldDB" id="A0A6I1MR48"/>
<dbReference type="InterPro" id="IPR006423">
    <property type="entry name" value="Lipo_e_P4"/>
</dbReference>
<dbReference type="Pfam" id="PF03767">
    <property type="entry name" value="Acid_phosphat_B"/>
    <property type="match status" value="1"/>
</dbReference>
<dbReference type="PIRSF" id="PIRSF019271">
    <property type="entry name" value="Acid_Ptase_C"/>
    <property type="match status" value="1"/>
</dbReference>
<dbReference type="InterPro" id="IPR023214">
    <property type="entry name" value="HAD_sf"/>
</dbReference>
<feature type="domain" description="DRBM" evidence="3">
    <location>
        <begin position="1"/>
        <end position="43"/>
    </location>
</feature>
<dbReference type="PROSITE" id="PS50137">
    <property type="entry name" value="DS_RBD"/>
    <property type="match status" value="1"/>
</dbReference>
<keyword evidence="2" id="KW-0694">RNA-binding</keyword>
<dbReference type="Gene3D" id="3.40.50.1000">
    <property type="entry name" value="HAD superfamily/HAD-like"/>
    <property type="match status" value="1"/>
</dbReference>
<dbReference type="PANTHER" id="PTHR31284">
    <property type="entry name" value="ACID PHOSPHATASE-LIKE PROTEIN"/>
    <property type="match status" value="1"/>
</dbReference>
<dbReference type="OrthoDB" id="395856at2"/>